<dbReference type="EMBL" id="VICD02000008">
    <property type="protein sequence ID" value="KAB8198578.1"/>
    <property type="molecule type" value="Genomic_DNA"/>
</dbReference>
<proteinExistence type="predicted"/>
<comment type="caution">
    <text evidence="1">The sequence shown here is derived from an EMBL/GenBank/DDBJ whole genome shotgun (WGS) entry which is preliminary data.</text>
</comment>
<reference evidence="1 2" key="1">
    <citation type="submission" date="2019-10" db="EMBL/GenBank/DDBJ databases">
        <title>Lysobacter alkalisoli sp. nov., isolated from saline-alkaline soil.</title>
        <authorList>
            <person name="Sun J.-Q."/>
        </authorList>
    </citation>
    <scope>NUCLEOTIDE SEQUENCE [LARGE SCALE GENOMIC DNA]</scope>
    <source>
        <strain evidence="1 2">KCTC 42381</strain>
    </source>
</reference>
<accession>A0A508B4P1</accession>
<dbReference type="RefSeq" id="WP_141480934.1">
    <property type="nucleotide sequence ID" value="NZ_VICD02000008.1"/>
</dbReference>
<organism evidence="1 2">
    <name type="scientific">Marilutibacter maris</name>
    <dbReference type="NCBI Taxonomy" id="1605891"/>
    <lineage>
        <taxon>Bacteria</taxon>
        <taxon>Pseudomonadati</taxon>
        <taxon>Pseudomonadota</taxon>
        <taxon>Gammaproteobacteria</taxon>
        <taxon>Lysobacterales</taxon>
        <taxon>Lysobacteraceae</taxon>
        <taxon>Marilutibacter</taxon>
    </lineage>
</organism>
<dbReference type="AlphaFoldDB" id="A0A508B4P1"/>
<evidence type="ECO:0000313" key="2">
    <source>
        <dbReference type="Proteomes" id="UP000320431"/>
    </source>
</evidence>
<name>A0A508B4P1_9GAMM</name>
<protein>
    <submittedName>
        <fullName evidence="1">Uncharacterized protein</fullName>
    </submittedName>
</protein>
<dbReference type="Proteomes" id="UP000320431">
    <property type="component" value="Unassembled WGS sequence"/>
</dbReference>
<evidence type="ECO:0000313" key="1">
    <source>
        <dbReference type="EMBL" id="KAB8198578.1"/>
    </source>
</evidence>
<sequence length="153" mass="15963">MRKPSLPAGVLLGGLLGGALDLLYAFGFAASRGVAPTRLLQTIASGLQGQAAYEGGTASAALGLFSHFAMSLGWAAGFALLASRVGWLRQRPAFAGPLYGIVVFLAMRCVVLPLSAYPHPVGFPPLSTSLDLLSHMFLFGLPIALLVARALRR</sequence>
<gene>
    <name evidence="1" type="ORF">FKV24_001395</name>
</gene>